<organism evidence="1 2">
    <name type="scientific">Paenibacillus contaminans</name>
    <dbReference type="NCBI Taxonomy" id="450362"/>
    <lineage>
        <taxon>Bacteria</taxon>
        <taxon>Bacillati</taxon>
        <taxon>Bacillota</taxon>
        <taxon>Bacilli</taxon>
        <taxon>Bacillales</taxon>
        <taxon>Paenibacillaceae</taxon>
        <taxon>Paenibacillus</taxon>
    </lineage>
</organism>
<evidence type="ECO:0000313" key="2">
    <source>
        <dbReference type="Proteomes" id="UP000250369"/>
    </source>
</evidence>
<dbReference type="EMBL" id="QMFB01000001">
    <property type="protein sequence ID" value="RAV22650.1"/>
    <property type="molecule type" value="Genomic_DNA"/>
</dbReference>
<dbReference type="AlphaFoldDB" id="A0A329MSY0"/>
<sequence>MRKGHIYSTTIDNGYLSLFYIPEEKMLIVEHPQLITRKMGFVEFYYQFLNELYERGVITKEQYERISDSKVSVLAEIINITRNS</sequence>
<gene>
    <name evidence="1" type="ORF">DQG23_00065</name>
</gene>
<reference evidence="1 2" key="1">
    <citation type="journal article" date="2009" name="Int. J. Syst. Evol. Microbiol.">
        <title>Paenibacillus contaminans sp. nov., isolated from a contaminated laboratory plate.</title>
        <authorList>
            <person name="Chou J.H."/>
            <person name="Lee J.H."/>
            <person name="Lin M.C."/>
            <person name="Chang P.S."/>
            <person name="Arun A.B."/>
            <person name="Young C.C."/>
            <person name="Chen W.M."/>
        </authorList>
    </citation>
    <scope>NUCLEOTIDE SEQUENCE [LARGE SCALE GENOMIC DNA]</scope>
    <source>
        <strain evidence="1 2">CKOBP-6</strain>
    </source>
</reference>
<protein>
    <submittedName>
        <fullName evidence="1">Uncharacterized protein</fullName>
    </submittedName>
</protein>
<comment type="caution">
    <text evidence="1">The sequence shown here is derived from an EMBL/GenBank/DDBJ whole genome shotgun (WGS) entry which is preliminary data.</text>
</comment>
<dbReference type="Proteomes" id="UP000250369">
    <property type="component" value="Unassembled WGS sequence"/>
</dbReference>
<proteinExistence type="predicted"/>
<accession>A0A329MSY0</accession>
<keyword evidence="2" id="KW-1185">Reference proteome</keyword>
<name>A0A329MSY0_9BACL</name>
<dbReference type="RefSeq" id="WP_113028761.1">
    <property type="nucleotide sequence ID" value="NZ_QMFB01000001.1"/>
</dbReference>
<evidence type="ECO:0000313" key="1">
    <source>
        <dbReference type="EMBL" id="RAV22650.1"/>
    </source>
</evidence>